<reference evidence="6" key="1">
    <citation type="submission" date="2020-05" db="EMBL/GenBank/DDBJ databases">
        <title>Mycena genomes resolve the evolution of fungal bioluminescence.</title>
        <authorList>
            <person name="Tsai I.J."/>
        </authorList>
    </citation>
    <scope>NUCLEOTIDE SEQUENCE</scope>
    <source>
        <strain evidence="6">110903Hualien_Pintung</strain>
    </source>
</reference>
<evidence type="ECO:0000256" key="2">
    <source>
        <dbReference type="ARBA" id="ARBA00005179"/>
    </source>
</evidence>
<keyword evidence="5" id="KW-0408">Iron</keyword>
<dbReference type="Proteomes" id="UP000613580">
    <property type="component" value="Unassembled WGS sequence"/>
</dbReference>
<dbReference type="GO" id="GO:0020037">
    <property type="term" value="F:heme binding"/>
    <property type="evidence" value="ECO:0007669"/>
    <property type="project" value="InterPro"/>
</dbReference>
<dbReference type="SUPFAM" id="SSF48264">
    <property type="entry name" value="Cytochrome P450"/>
    <property type="match status" value="1"/>
</dbReference>
<dbReference type="PANTHER" id="PTHR24305">
    <property type="entry name" value="CYTOCHROME P450"/>
    <property type="match status" value="1"/>
</dbReference>
<dbReference type="Pfam" id="PF00067">
    <property type="entry name" value="p450"/>
    <property type="match status" value="2"/>
</dbReference>
<dbReference type="InterPro" id="IPR001128">
    <property type="entry name" value="Cyt_P450"/>
</dbReference>
<evidence type="ECO:0000313" key="7">
    <source>
        <dbReference type="Proteomes" id="UP000613580"/>
    </source>
</evidence>
<evidence type="ECO:0008006" key="8">
    <source>
        <dbReference type="Google" id="ProtNLM"/>
    </source>
</evidence>
<dbReference type="InterPro" id="IPR050121">
    <property type="entry name" value="Cytochrome_P450_monoxygenase"/>
</dbReference>
<sequence>MPPPFLAAVVLGLLNHLYFHRREPTSAGGVLSALCVESILLALLAPVPSYSFTAAVVSTFWASLATSIVAYRLSPWHPLGHVPGPALARISKWWGVWRLLKGDQHRVFKALHDQYGECVRVGPNEISIIDANAVVKVFGSHGFEKGPVYEPRVDPALGIRSLLTTRSAMAHADRRKAWNNAMTPGSIKNYEPLLTARVAQLVQSLDQRIQDGAGTATLDLAAWFSYFAFDFMGDMAFGGGFEMMRDGGDKEGYWTLIKSPTRIAELHTVLTTTWGKFSCVDFTDTDVRKLQTRRLHSPVNRLETKLCASFLPSRPGGARQVPAEQDCRLGTWFIPGHTQIYAPPYAIHRRAVYFPNPDEFNPDRWYDTPTACCFRQSAHTVLLRTCRLRWEGTGLARDVDGSWDDYQASPRATTPVPAEAVAQPGMSRRFLLMPFLQAMPRCPPRLNTVSGRAAVLLKLAAMYGDAATFQ</sequence>
<dbReference type="PANTHER" id="PTHR24305:SF235">
    <property type="entry name" value="CYTOCHROME P450 MONOOXYGENASE APDB-RELATED"/>
    <property type="match status" value="1"/>
</dbReference>
<keyword evidence="7" id="KW-1185">Reference proteome</keyword>
<comment type="cofactor">
    <cofactor evidence="1">
        <name>heme</name>
        <dbReference type="ChEBI" id="CHEBI:30413"/>
    </cofactor>
</comment>
<dbReference type="Gene3D" id="1.10.630.10">
    <property type="entry name" value="Cytochrome P450"/>
    <property type="match status" value="2"/>
</dbReference>
<evidence type="ECO:0000256" key="5">
    <source>
        <dbReference type="ARBA" id="ARBA00023004"/>
    </source>
</evidence>
<evidence type="ECO:0000313" key="6">
    <source>
        <dbReference type="EMBL" id="KAF7288350.1"/>
    </source>
</evidence>
<dbReference type="GO" id="GO:0016705">
    <property type="term" value="F:oxidoreductase activity, acting on paired donors, with incorporation or reduction of molecular oxygen"/>
    <property type="evidence" value="ECO:0007669"/>
    <property type="project" value="InterPro"/>
</dbReference>
<dbReference type="InterPro" id="IPR036396">
    <property type="entry name" value="Cyt_P450_sf"/>
</dbReference>
<comment type="caution">
    <text evidence="6">The sequence shown here is derived from an EMBL/GenBank/DDBJ whole genome shotgun (WGS) entry which is preliminary data.</text>
</comment>
<organism evidence="6 7">
    <name type="scientific">Mycena chlorophos</name>
    <name type="common">Agaric fungus</name>
    <name type="synonym">Agaricus chlorophos</name>
    <dbReference type="NCBI Taxonomy" id="658473"/>
    <lineage>
        <taxon>Eukaryota</taxon>
        <taxon>Fungi</taxon>
        <taxon>Dikarya</taxon>
        <taxon>Basidiomycota</taxon>
        <taxon>Agaricomycotina</taxon>
        <taxon>Agaricomycetes</taxon>
        <taxon>Agaricomycetidae</taxon>
        <taxon>Agaricales</taxon>
        <taxon>Marasmiineae</taxon>
        <taxon>Mycenaceae</taxon>
        <taxon>Mycena</taxon>
    </lineage>
</organism>
<evidence type="ECO:0000256" key="4">
    <source>
        <dbReference type="ARBA" id="ARBA00023002"/>
    </source>
</evidence>
<keyword evidence="4" id="KW-0560">Oxidoreductase</keyword>
<protein>
    <recommendedName>
        <fullName evidence="8">Cytochrome P450</fullName>
    </recommendedName>
</protein>
<dbReference type="OrthoDB" id="6692864at2759"/>
<dbReference type="GO" id="GO:0005506">
    <property type="term" value="F:iron ion binding"/>
    <property type="evidence" value="ECO:0007669"/>
    <property type="project" value="InterPro"/>
</dbReference>
<name>A0A8H6RV08_MYCCL</name>
<proteinExistence type="predicted"/>
<evidence type="ECO:0000256" key="3">
    <source>
        <dbReference type="ARBA" id="ARBA00022723"/>
    </source>
</evidence>
<dbReference type="AlphaFoldDB" id="A0A8H6RV08"/>
<evidence type="ECO:0000256" key="1">
    <source>
        <dbReference type="ARBA" id="ARBA00001971"/>
    </source>
</evidence>
<accession>A0A8H6RV08</accession>
<comment type="pathway">
    <text evidence="2">Secondary metabolite biosynthesis.</text>
</comment>
<gene>
    <name evidence="6" type="ORF">HMN09_01401500</name>
</gene>
<dbReference type="GO" id="GO:0016020">
    <property type="term" value="C:membrane"/>
    <property type="evidence" value="ECO:0007669"/>
    <property type="project" value="UniProtKB-SubCell"/>
</dbReference>
<keyword evidence="3" id="KW-0479">Metal-binding</keyword>
<dbReference type="EMBL" id="JACAZE010000038">
    <property type="protein sequence ID" value="KAF7288350.1"/>
    <property type="molecule type" value="Genomic_DNA"/>
</dbReference>
<dbReference type="GO" id="GO:0004497">
    <property type="term" value="F:monooxygenase activity"/>
    <property type="evidence" value="ECO:0007669"/>
    <property type="project" value="UniProtKB-KW"/>
</dbReference>